<dbReference type="Proteomes" id="UP001235547">
    <property type="component" value="Chromosome 2"/>
</dbReference>
<name>A0ABY8CSQ0_9HYPH</name>
<dbReference type="EMBL" id="CP120370">
    <property type="protein sequence ID" value="WEX81665.1"/>
    <property type="molecule type" value="Genomic_DNA"/>
</dbReference>
<evidence type="ECO:0000256" key="1">
    <source>
        <dbReference type="SAM" id="MobiDB-lite"/>
    </source>
</evidence>
<keyword evidence="4" id="KW-1185">Reference proteome</keyword>
<dbReference type="CDD" id="cd07262">
    <property type="entry name" value="VOC_like"/>
    <property type="match status" value="1"/>
</dbReference>
<evidence type="ECO:0000259" key="2">
    <source>
        <dbReference type="PROSITE" id="PS51819"/>
    </source>
</evidence>
<dbReference type="Gene3D" id="3.10.180.10">
    <property type="entry name" value="2,3-Dihydroxybiphenyl 1,2-Dioxygenase, domain 1"/>
    <property type="match status" value="1"/>
</dbReference>
<proteinExistence type="predicted"/>
<dbReference type="InterPro" id="IPR037523">
    <property type="entry name" value="VOC_core"/>
</dbReference>
<gene>
    <name evidence="3" type="ORF">PYH38_001227</name>
</gene>
<reference evidence="3 4" key="1">
    <citation type="submission" date="2023-03" db="EMBL/GenBank/DDBJ databases">
        <authorList>
            <person name="Kaur S."/>
            <person name="Espinosa-Saiz D."/>
            <person name="Velazquez E."/>
            <person name="Menendez E."/>
            <person name="diCenzo G.C."/>
        </authorList>
    </citation>
    <scope>NUCLEOTIDE SEQUENCE [LARGE SCALE GENOMIC DNA]</scope>
    <source>
        <strain evidence="3 4">LMG 27395</strain>
    </source>
</reference>
<dbReference type="InterPro" id="IPR004360">
    <property type="entry name" value="Glyas_Fos-R_dOase_dom"/>
</dbReference>
<evidence type="ECO:0000313" key="3">
    <source>
        <dbReference type="EMBL" id="WEX81665.1"/>
    </source>
</evidence>
<dbReference type="PANTHER" id="PTHR35006">
    <property type="entry name" value="GLYOXALASE FAMILY PROTEIN (AFU_ORTHOLOGUE AFUA_5G14830)"/>
    <property type="match status" value="1"/>
</dbReference>
<dbReference type="SUPFAM" id="SSF54593">
    <property type="entry name" value="Glyoxalase/Bleomycin resistance protein/Dihydroxybiphenyl dioxygenase"/>
    <property type="match status" value="1"/>
</dbReference>
<organism evidence="3 4">
    <name type="scientific">Sinorhizobium numidicum</name>
    <dbReference type="NCBI Taxonomy" id="680248"/>
    <lineage>
        <taxon>Bacteria</taxon>
        <taxon>Pseudomonadati</taxon>
        <taxon>Pseudomonadota</taxon>
        <taxon>Alphaproteobacteria</taxon>
        <taxon>Hyphomicrobiales</taxon>
        <taxon>Rhizobiaceae</taxon>
        <taxon>Sinorhizobium/Ensifer group</taxon>
        <taxon>Sinorhizobium</taxon>
    </lineage>
</organism>
<sequence length="138" mass="15135">MFSHVTVGCTDLHRTIRFFEPLLLPLRVLCRPVTPDGGPPAACWITPAHPLPRFCVYHSFDGKPMSAGNGTMGAFLAADPSAVDHSYAEALAHGGKDDGPPRPRPHYGEGYYGAYLRDPDGNKIHIVHRGDMEDQAWK</sequence>
<dbReference type="PANTHER" id="PTHR35006:SF1">
    <property type="entry name" value="BLL2941 PROTEIN"/>
    <property type="match status" value="1"/>
</dbReference>
<feature type="region of interest" description="Disordered" evidence="1">
    <location>
        <begin position="88"/>
        <end position="108"/>
    </location>
</feature>
<protein>
    <submittedName>
        <fullName evidence="3">VOC family protein</fullName>
    </submittedName>
</protein>
<accession>A0ABY8CSQ0</accession>
<dbReference type="PROSITE" id="PS51819">
    <property type="entry name" value="VOC"/>
    <property type="match status" value="1"/>
</dbReference>
<feature type="domain" description="VOC" evidence="2">
    <location>
        <begin position="1"/>
        <end position="129"/>
    </location>
</feature>
<dbReference type="Pfam" id="PF00903">
    <property type="entry name" value="Glyoxalase"/>
    <property type="match status" value="1"/>
</dbReference>
<dbReference type="InterPro" id="IPR029068">
    <property type="entry name" value="Glyas_Bleomycin-R_OHBP_Dase"/>
</dbReference>
<evidence type="ECO:0000313" key="4">
    <source>
        <dbReference type="Proteomes" id="UP001235547"/>
    </source>
</evidence>